<evidence type="ECO:0000313" key="11">
    <source>
        <dbReference type="Proteomes" id="UP000317494"/>
    </source>
</evidence>
<dbReference type="Gene3D" id="3.30.40.10">
    <property type="entry name" value="Zinc/RING finger domain, C3HC4 (zinc finger)"/>
    <property type="match status" value="1"/>
</dbReference>
<dbReference type="EMBL" id="QEAN01000282">
    <property type="protein sequence ID" value="TPX41166.1"/>
    <property type="molecule type" value="Genomic_DNA"/>
</dbReference>
<evidence type="ECO:0000259" key="9">
    <source>
        <dbReference type="PROSITE" id="PS50089"/>
    </source>
</evidence>
<evidence type="ECO:0000256" key="6">
    <source>
        <dbReference type="ARBA" id="ARBA00022786"/>
    </source>
</evidence>
<keyword evidence="7" id="KW-0862">Zinc</keyword>
<keyword evidence="11" id="KW-1185">Reference proteome</keyword>
<dbReference type="AlphaFoldDB" id="A0A507CPV0"/>
<name>A0A507CPV0_9FUNG</name>
<feature type="domain" description="RING-type" evidence="9">
    <location>
        <begin position="137"/>
        <end position="176"/>
    </location>
</feature>
<keyword evidence="6" id="KW-0833">Ubl conjugation pathway</keyword>
<comment type="catalytic activity">
    <reaction evidence="1">
        <text>S-ubiquitinyl-[E2 ubiquitin-conjugating enzyme]-L-cysteine + [acceptor protein]-L-lysine = [E2 ubiquitin-conjugating enzyme]-L-cysteine + N(6)-ubiquitinyl-[acceptor protein]-L-lysine.</text>
        <dbReference type="EC" id="2.3.2.27"/>
    </reaction>
</comment>
<evidence type="ECO:0000256" key="1">
    <source>
        <dbReference type="ARBA" id="ARBA00000900"/>
    </source>
</evidence>
<dbReference type="InterPro" id="IPR001841">
    <property type="entry name" value="Znf_RING"/>
</dbReference>
<dbReference type="PROSITE" id="PS50089">
    <property type="entry name" value="ZF_RING_2"/>
    <property type="match status" value="1"/>
</dbReference>
<evidence type="ECO:0000256" key="7">
    <source>
        <dbReference type="ARBA" id="ARBA00022833"/>
    </source>
</evidence>
<sequence>MKSNYSNYTTIADNMRHTVHVTGNCGTSENRVELRGDASSVFEYLIRRLELSTGVRIDKFDDIRIYEVPAITGMDDADVSSIPLHSSICLFGPTSRAQTVQDNAETDYPRLNRCANDALLQRLAAQAPGTEPLNTLCTICREDTSERIGKTLPCAHRFHTECINQWLVTKLKCPNCGVLV</sequence>
<dbReference type="Pfam" id="PF13639">
    <property type="entry name" value="zf-RING_2"/>
    <property type="match status" value="1"/>
</dbReference>
<keyword evidence="4" id="KW-0479">Metal-binding</keyword>
<gene>
    <name evidence="10" type="ORF">SeMB42_g05696</name>
</gene>
<dbReference type="GO" id="GO:0061630">
    <property type="term" value="F:ubiquitin protein ligase activity"/>
    <property type="evidence" value="ECO:0007669"/>
    <property type="project" value="UniProtKB-EC"/>
</dbReference>
<dbReference type="PANTHER" id="PTHR22937">
    <property type="entry name" value="E3 UBIQUITIN-PROTEIN LIGASE RNF165"/>
    <property type="match status" value="1"/>
</dbReference>
<evidence type="ECO:0000256" key="2">
    <source>
        <dbReference type="ARBA" id="ARBA00012483"/>
    </source>
</evidence>
<keyword evidence="5 8" id="KW-0863">Zinc-finger</keyword>
<dbReference type="InterPro" id="IPR013083">
    <property type="entry name" value="Znf_RING/FYVE/PHD"/>
</dbReference>
<dbReference type="VEuPathDB" id="FungiDB:SeMB42_g05696"/>
<dbReference type="InterPro" id="IPR045191">
    <property type="entry name" value="MBR1/2-like"/>
</dbReference>
<dbReference type="GO" id="GO:0008270">
    <property type="term" value="F:zinc ion binding"/>
    <property type="evidence" value="ECO:0007669"/>
    <property type="project" value="UniProtKB-KW"/>
</dbReference>
<evidence type="ECO:0000256" key="4">
    <source>
        <dbReference type="ARBA" id="ARBA00022723"/>
    </source>
</evidence>
<dbReference type="SMART" id="SM00184">
    <property type="entry name" value="RING"/>
    <property type="match status" value="1"/>
</dbReference>
<keyword evidence="3" id="KW-0808">Transferase</keyword>
<comment type="caution">
    <text evidence="10">The sequence shown here is derived from an EMBL/GenBank/DDBJ whole genome shotgun (WGS) entry which is preliminary data.</text>
</comment>
<dbReference type="PANTHER" id="PTHR22937:SF65">
    <property type="entry name" value="E3 UBIQUITIN-PROTEIN LIGASE ARK2C"/>
    <property type="match status" value="1"/>
</dbReference>
<dbReference type="Proteomes" id="UP000317494">
    <property type="component" value="Unassembled WGS sequence"/>
</dbReference>
<evidence type="ECO:0000256" key="3">
    <source>
        <dbReference type="ARBA" id="ARBA00022679"/>
    </source>
</evidence>
<dbReference type="SUPFAM" id="SSF57850">
    <property type="entry name" value="RING/U-box"/>
    <property type="match status" value="1"/>
</dbReference>
<evidence type="ECO:0000256" key="5">
    <source>
        <dbReference type="ARBA" id="ARBA00022771"/>
    </source>
</evidence>
<reference evidence="10 11" key="1">
    <citation type="journal article" date="2019" name="Sci. Rep.">
        <title>Comparative genomics of chytrid fungi reveal insights into the obligate biotrophic and pathogenic lifestyle of Synchytrium endobioticum.</title>
        <authorList>
            <person name="van de Vossenberg B.T.L.H."/>
            <person name="Warris S."/>
            <person name="Nguyen H.D.T."/>
            <person name="van Gent-Pelzer M.P.E."/>
            <person name="Joly D.L."/>
            <person name="van de Geest H.C."/>
            <person name="Bonants P.J.M."/>
            <person name="Smith D.S."/>
            <person name="Levesque C.A."/>
            <person name="van der Lee T.A.J."/>
        </authorList>
    </citation>
    <scope>NUCLEOTIDE SEQUENCE [LARGE SCALE GENOMIC DNA]</scope>
    <source>
        <strain evidence="10 11">MB42</strain>
    </source>
</reference>
<evidence type="ECO:0000313" key="10">
    <source>
        <dbReference type="EMBL" id="TPX41166.1"/>
    </source>
</evidence>
<proteinExistence type="predicted"/>
<accession>A0A507CPV0</accession>
<evidence type="ECO:0000256" key="8">
    <source>
        <dbReference type="PROSITE-ProRule" id="PRU00175"/>
    </source>
</evidence>
<dbReference type="EC" id="2.3.2.27" evidence="2"/>
<protein>
    <recommendedName>
        <fullName evidence="2">RING-type E3 ubiquitin transferase</fullName>
        <ecNumber evidence="2">2.3.2.27</ecNumber>
    </recommendedName>
</protein>
<organism evidence="10 11">
    <name type="scientific">Synchytrium endobioticum</name>
    <dbReference type="NCBI Taxonomy" id="286115"/>
    <lineage>
        <taxon>Eukaryota</taxon>
        <taxon>Fungi</taxon>
        <taxon>Fungi incertae sedis</taxon>
        <taxon>Chytridiomycota</taxon>
        <taxon>Chytridiomycota incertae sedis</taxon>
        <taxon>Chytridiomycetes</taxon>
        <taxon>Synchytriales</taxon>
        <taxon>Synchytriaceae</taxon>
        <taxon>Synchytrium</taxon>
    </lineage>
</organism>